<dbReference type="InterPro" id="IPR011990">
    <property type="entry name" value="TPR-like_helical_dom_sf"/>
</dbReference>
<evidence type="ECO:0000313" key="2">
    <source>
        <dbReference type="EMBL" id="GAA2596274.1"/>
    </source>
</evidence>
<proteinExistence type="predicted"/>
<dbReference type="InterPro" id="IPR049052">
    <property type="entry name" value="nSTAND1"/>
</dbReference>
<dbReference type="SUPFAM" id="SSF48452">
    <property type="entry name" value="TPR-like"/>
    <property type="match status" value="1"/>
</dbReference>
<protein>
    <recommendedName>
        <fullName evidence="1">Novel STAND NTPase 1 domain-containing protein</fullName>
    </recommendedName>
</protein>
<sequence length="658" mass="70657">MTARAGSAPPASPYVGLRAFAAEDRGLFFGRARETRDVAALWQANRLTVLYGASGVGKTSLLQAGVIPRVSTRNADIWPVGRVAPRPAGTTGNPFVAALLASWSPEEEPAAGSLRDFVRGRPERVDRYGDPLPTLISIDQAEELFSDFPRLTEERDEFLTELAELLGERSGTGLRLLLSLREDYLAAVLPYENMLAQGARARFQLRPFESAAALEAARRPLEGTHRRFAAGAAETLVEDLRTIRLTAADGTRSTVLVDTVEPVQLQVVCAALWASLPSSVSKITSIHVREHADVDRFLARFCGRALSAVAAEHDLPASRIRAWLRHTFITELGTRGTAYEGLTQTAGMPNAVVHALEDRHILRAEQRSGSRWYELQHDRLIEPIRQADPGEHLQDARLALHEADVSLAQRQAELALAAAGDDLRIRAQAERLLGDIAVRRQDIGAAQARYRTAASLFEVLGDTASVGNALAGAGELSMRSGRHETAVAELQAAVTRIPTTLHVRTLLARALWHAGQPRAAVIVLNEALAIDGENVDALRARGEILADEGSSVEALSDLGRVRRHQGATTLAARALALAMSGKLEAAEQEAEDALANAEDDGPVLLRVAMVHALSGQDTSAARLAGLALSAAAPEVPPHLRPKAVALASQVLDPSDEGR</sequence>
<dbReference type="RefSeq" id="WP_344541668.1">
    <property type="nucleotide sequence ID" value="NZ_BAAATD010000004.1"/>
</dbReference>
<gene>
    <name evidence="2" type="ORF">GCM10010411_32150</name>
</gene>
<reference evidence="2 3" key="1">
    <citation type="journal article" date="2019" name="Int. J. Syst. Evol. Microbiol.">
        <title>The Global Catalogue of Microorganisms (GCM) 10K type strain sequencing project: providing services to taxonomists for standard genome sequencing and annotation.</title>
        <authorList>
            <consortium name="The Broad Institute Genomics Platform"/>
            <consortium name="The Broad Institute Genome Sequencing Center for Infectious Disease"/>
            <person name="Wu L."/>
            <person name="Ma J."/>
        </authorList>
    </citation>
    <scope>NUCLEOTIDE SEQUENCE [LARGE SCALE GENOMIC DNA]</scope>
    <source>
        <strain evidence="2 3">JCM 6833</strain>
    </source>
</reference>
<organism evidence="2 3">
    <name type="scientific">Actinomadura fulvescens</name>
    <dbReference type="NCBI Taxonomy" id="46160"/>
    <lineage>
        <taxon>Bacteria</taxon>
        <taxon>Bacillati</taxon>
        <taxon>Actinomycetota</taxon>
        <taxon>Actinomycetes</taxon>
        <taxon>Streptosporangiales</taxon>
        <taxon>Thermomonosporaceae</taxon>
        <taxon>Actinomadura</taxon>
    </lineage>
</organism>
<dbReference type="Pfam" id="PF20703">
    <property type="entry name" value="nSTAND1"/>
    <property type="match status" value="1"/>
</dbReference>
<name>A0ABN3PRM1_9ACTN</name>
<keyword evidence="3" id="KW-1185">Reference proteome</keyword>
<dbReference type="Gene3D" id="1.25.40.10">
    <property type="entry name" value="Tetratricopeptide repeat domain"/>
    <property type="match status" value="1"/>
</dbReference>
<evidence type="ECO:0000259" key="1">
    <source>
        <dbReference type="Pfam" id="PF20703"/>
    </source>
</evidence>
<evidence type="ECO:0000313" key="3">
    <source>
        <dbReference type="Proteomes" id="UP001501509"/>
    </source>
</evidence>
<comment type="caution">
    <text evidence="2">The sequence shown here is derived from an EMBL/GenBank/DDBJ whole genome shotgun (WGS) entry which is preliminary data.</text>
</comment>
<feature type="domain" description="Novel STAND NTPase 1" evidence="1">
    <location>
        <begin position="13"/>
        <end position="382"/>
    </location>
</feature>
<accession>A0ABN3PRM1</accession>
<dbReference type="Proteomes" id="UP001501509">
    <property type="component" value="Unassembled WGS sequence"/>
</dbReference>
<dbReference type="InterPro" id="IPR027417">
    <property type="entry name" value="P-loop_NTPase"/>
</dbReference>
<dbReference type="Pfam" id="PF14559">
    <property type="entry name" value="TPR_19"/>
    <property type="match status" value="1"/>
</dbReference>
<dbReference type="Gene3D" id="3.40.50.300">
    <property type="entry name" value="P-loop containing nucleotide triphosphate hydrolases"/>
    <property type="match status" value="1"/>
</dbReference>
<dbReference type="EMBL" id="BAAATD010000004">
    <property type="protein sequence ID" value="GAA2596274.1"/>
    <property type="molecule type" value="Genomic_DNA"/>
</dbReference>
<dbReference type="SUPFAM" id="SSF52540">
    <property type="entry name" value="P-loop containing nucleoside triphosphate hydrolases"/>
    <property type="match status" value="1"/>
</dbReference>